<dbReference type="InterPro" id="IPR050706">
    <property type="entry name" value="Cyclic-di-GMP_PDE-like"/>
</dbReference>
<dbReference type="Proteomes" id="UP001629432">
    <property type="component" value="Unassembled WGS sequence"/>
</dbReference>
<dbReference type="InterPro" id="IPR035919">
    <property type="entry name" value="EAL_sf"/>
</dbReference>
<dbReference type="CDD" id="cd01948">
    <property type="entry name" value="EAL"/>
    <property type="match status" value="1"/>
</dbReference>
<reference evidence="2 3" key="1">
    <citation type="journal article" date="2024" name="Chem. Sci.">
        <title>Discovery of megapolipeptins by genome mining of a Burkholderiales bacteria collection.</title>
        <authorList>
            <person name="Paulo B.S."/>
            <person name="Recchia M.J.J."/>
            <person name="Lee S."/>
            <person name="Fergusson C.H."/>
            <person name="Romanowski S.B."/>
            <person name="Hernandez A."/>
            <person name="Krull N."/>
            <person name="Liu D.Y."/>
            <person name="Cavanagh H."/>
            <person name="Bos A."/>
            <person name="Gray C.A."/>
            <person name="Murphy B.T."/>
            <person name="Linington R.G."/>
            <person name="Eustaquio A.S."/>
        </authorList>
    </citation>
    <scope>NUCLEOTIDE SEQUENCE [LARGE SCALE GENOMIC DNA]</scope>
    <source>
        <strain evidence="2 3">RL17-338-BIC-A</strain>
    </source>
</reference>
<evidence type="ECO:0000313" key="2">
    <source>
        <dbReference type="EMBL" id="MFM0640670.1"/>
    </source>
</evidence>
<name>A0ABW9E010_9BURK</name>
<organism evidence="2 3">
    <name type="scientific">Paraburkholderia metrosideri</name>
    <dbReference type="NCBI Taxonomy" id="580937"/>
    <lineage>
        <taxon>Bacteria</taxon>
        <taxon>Pseudomonadati</taxon>
        <taxon>Pseudomonadota</taxon>
        <taxon>Betaproteobacteria</taxon>
        <taxon>Burkholderiales</taxon>
        <taxon>Burkholderiaceae</taxon>
        <taxon>Paraburkholderia</taxon>
    </lineage>
</organism>
<feature type="domain" description="EAL" evidence="1">
    <location>
        <begin position="38"/>
        <end position="292"/>
    </location>
</feature>
<dbReference type="RefSeq" id="WP_408233143.1">
    <property type="nucleotide sequence ID" value="NZ_JAQQCF010000031.1"/>
</dbReference>
<dbReference type="SUPFAM" id="SSF141868">
    <property type="entry name" value="EAL domain-like"/>
    <property type="match status" value="1"/>
</dbReference>
<proteinExistence type="predicted"/>
<dbReference type="Gene3D" id="3.20.20.450">
    <property type="entry name" value="EAL domain"/>
    <property type="match status" value="1"/>
</dbReference>
<gene>
    <name evidence="2" type="ORF">PQQ63_28645</name>
</gene>
<protein>
    <submittedName>
        <fullName evidence="2">EAL domain-containing protein</fullName>
    </submittedName>
</protein>
<dbReference type="PANTHER" id="PTHR33121">
    <property type="entry name" value="CYCLIC DI-GMP PHOSPHODIESTERASE PDEF"/>
    <property type="match status" value="1"/>
</dbReference>
<dbReference type="SMART" id="SM00052">
    <property type="entry name" value="EAL"/>
    <property type="match status" value="1"/>
</dbReference>
<evidence type="ECO:0000313" key="3">
    <source>
        <dbReference type="Proteomes" id="UP001629432"/>
    </source>
</evidence>
<dbReference type="PROSITE" id="PS50883">
    <property type="entry name" value="EAL"/>
    <property type="match status" value="1"/>
</dbReference>
<sequence>MLTLDYEKPVSLATTFGTRAACAEQTDWVDSRDDPMALSELDSRVSEGLRAGEFHLVFQAAYRAASGALARLEAQVRWTHPDYGLLLPGIFMMPLEHPQVALEMALFVIDGVCRELRDCLSAKITLLPVAITVPAQVAVLESFADDLTRIARSYGVPANLLEIEVPESVDATRLLSLRTLTAGLRSAGAGISLGKWGNGASSLAQLGALDVDTVTMAPELMGTVPRDPRACVVMSALLDLLHALDVQVVVNGVETKAQLQWLRSWPEALVQGFVFSRPKAGLANVLTLRSEP</sequence>
<dbReference type="InterPro" id="IPR001633">
    <property type="entry name" value="EAL_dom"/>
</dbReference>
<comment type="caution">
    <text evidence="2">The sequence shown here is derived from an EMBL/GenBank/DDBJ whole genome shotgun (WGS) entry which is preliminary data.</text>
</comment>
<keyword evidence="3" id="KW-1185">Reference proteome</keyword>
<accession>A0ABW9E010</accession>
<dbReference type="PANTHER" id="PTHR33121:SF70">
    <property type="entry name" value="SIGNALING PROTEIN YKOW"/>
    <property type="match status" value="1"/>
</dbReference>
<dbReference type="Pfam" id="PF00563">
    <property type="entry name" value="EAL"/>
    <property type="match status" value="1"/>
</dbReference>
<evidence type="ECO:0000259" key="1">
    <source>
        <dbReference type="PROSITE" id="PS50883"/>
    </source>
</evidence>
<dbReference type="EMBL" id="JAQQCF010000031">
    <property type="protein sequence ID" value="MFM0640670.1"/>
    <property type="molecule type" value="Genomic_DNA"/>
</dbReference>